<gene>
    <name evidence="2" type="ORF">N825_27740</name>
</gene>
<dbReference type="AlphaFoldDB" id="W9HBR4"/>
<name>W9HBR4_9PROT</name>
<proteinExistence type="predicted"/>
<dbReference type="GO" id="GO:0043165">
    <property type="term" value="P:Gram-negative-bacterium-type cell outer membrane assembly"/>
    <property type="evidence" value="ECO:0007669"/>
    <property type="project" value="InterPro"/>
</dbReference>
<keyword evidence="1" id="KW-0732">Signal</keyword>
<dbReference type="Proteomes" id="UP000019486">
    <property type="component" value="Unassembled WGS sequence"/>
</dbReference>
<dbReference type="STRING" id="1385369.N825_27740"/>
<accession>W9HBR4</accession>
<reference evidence="2 3" key="1">
    <citation type="submission" date="2013-08" db="EMBL/GenBank/DDBJ databases">
        <title>The genome sequence of Skermanella stibiiresistens.</title>
        <authorList>
            <person name="Zhu W."/>
            <person name="Wang G."/>
        </authorList>
    </citation>
    <scope>NUCLEOTIDE SEQUENCE [LARGE SCALE GENOMIC DNA]</scope>
    <source>
        <strain evidence="2 3">SB22</strain>
    </source>
</reference>
<sequence>MVSNKTNPLARWGTLLCLMLLPACGYQPLHGASAPAAHELTLVQVNNIPNRLGQQLRNSLIDRFYRDGRPAAPEYTLDIGLSPSIAKLGIALDDSATRAELTVLANYTLRNAQGAAVLSGTTTSVSNFNILLSQYATLIGEQDAYDRSVSQISEDITRRLSLYFNRDPVKPS</sequence>
<keyword evidence="3" id="KW-1185">Reference proteome</keyword>
<evidence type="ECO:0000313" key="2">
    <source>
        <dbReference type="EMBL" id="EWY41333.1"/>
    </source>
</evidence>
<protein>
    <recommendedName>
        <fullName evidence="4">LPS-assembly lipoprotein</fullName>
    </recommendedName>
</protein>
<feature type="chain" id="PRO_5004920912" description="LPS-assembly lipoprotein" evidence="1">
    <location>
        <begin position="26"/>
        <end position="172"/>
    </location>
</feature>
<evidence type="ECO:0000313" key="3">
    <source>
        <dbReference type="Proteomes" id="UP000019486"/>
    </source>
</evidence>
<evidence type="ECO:0008006" key="4">
    <source>
        <dbReference type="Google" id="ProtNLM"/>
    </source>
</evidence>
<feature type="signal peptide" evidence="1">
    <location>
        <begin position="1"/>
        <end position="25"/>
    </location>
</feature>
<evidence type="ECO:0000256" key="1">
    <source>
        <dbReference type="SAM" id="SignalP"/>
    </source>
</evidence>
<dbReference type="EMBL" id="AVFL01000004">
    <property type="protein sequence ID" value="EWY41333.1"/>
    <property type="molecule type" value="Genomic_DNA"/>
</dbReference>
<comment type="caution">
    <text evidence="2">The sequence shown here is derived from an EMBL/GenBank/DDBJ whole genome shotgun (WGS) entry which is preliminary data.</text>
</comment>
<organism evidence="2 3">
    <name type="scientific">Skermanella stibiiresistens SB22</name>
    <dbReference type="NCBI Taxonomy" id="1385369"/>
    <lineage>
        <taxon>Bacteria</taxon>
        <taxon>Pseudomonadati</taxon>
        <taxon>Pseudomonadota</taxon>
        <taxon>Alphaproteobacteria</taxon>
        <taxon>Rhodospirillales</taxon>
        <taxon>Azospirillaceae</taxon>
        <taxon>Skermanella</taxon>
    </lineage>
</organism>
<dbReference type="OrthoDB" id="8480109at2"/>
<dbReference type="Gene3D" id="3.30.160.150">
    <property type="entry name" value="Lipoprotein like domain"/>
    <property type="match status" value="1"/>
</dbReference>
<dbReference type="Pfam" id="PF04390">
    <property type="entry name" value="LptE"/>
    <property type="match status" value="1"/>
</dbReference>
<dbReference type="InterPro" id="IPR007485">
    <property type="entry name" value="LPS_assembly_LptE"/>
</dbReference>
<dbReference type="GO" id="GO:0019867">
    <property type="term" value="C:outer membrane"/>
    <property type="evidence" value="ECO:0007669"/>
    <property type="project" value="InterPro"/>
</dbReference>